<dbReference type="Gene3D" id="2.60.40.10">
    <property type="entry name" value="Immunoglobulins"/>
    <property type="match status" value="1"/>
</dbReference>
<proteinExistence type="predicted"/>
<dbReference type="InterPro" id="IPR013783">
    <property type="entry name" value="Ig-like_fold"/>
</dbReference>
<evidence type="ECO:0000313" key="3">
    <source>
        <dbReference type="Proteomes" id="UP001430755"/>
    </source>
</evidence>
<evidence type="ECO:0008006" key="4">
    <source>
        <dbReference type="Google" id="ProtNLM"/>
    </source>
</evidence>
<feature type="compositionally biased region" description="Gly residues" evidence="1">
    <location>
        <begin position="1355"/>
        <end position="1364"/>
    </location>
</feature>
<reference evidence="2" key="1">
    <citation type="submission" date="2021-11" db="EMBL/GenBank/DDBJ databases">
        <title>A Novel Adlercreutzia Species, isolated from a Allomyrina dichotoma larva feces.</title>
        <authorList>
            <person name="Suh M.K."/>
        </authorList>
    </citation>
    <scope>NUCLEOTIDE SEQUENCE</scope>
    <source>
        <strain evidence="2">JBNU-10</strain>
    </source>
</reference>
<comment type="caution">
    <text evidence="2">The sequence shown here is derived from an EMBL/GenBank/DDBJ whole genome shotgun (WGS) entry which is preliminary data.</text>
</comment>
<dbReference type="RefSeq" id="WP_242163894.1">
    <property type="nucleotide sequence ID" value="NZ_JAJMLW010000001.1"/>
</dbReference>
<feature type="region of interest" description="Disordered" evidence="1">
    <location>
        <begin position="834"/>
        <end position="894"/>
    </location>
</feature>
<dbReference type="Proteomes" id="UP001430755">
    <property type="component" value="Unassembled WGS sequence"/>
</dbReference>
<feature type="compositionally biased region" description="Basic and acidic residues" evidence="1">
    <location>
        <begin position="1236"/>
        <end position="1266"/>
    </location>
</feature>
<feature type="region of interest" description="Disordered" evidence="1">
    <location>
        <begin position="993"/>
        <end position="1039"/>
    </location>
</feature>
<gene>
    <name evidence="2" type="ORF">LPT13_04390</name>
</gene>
<evidence type="ECO:0000256" key="1">
    <source>
        <dbReference type="SAM" id="MobiDB-lite"/>
    </source>
</evidence>
<feature type="region of interest" description="Disordered" evidence="1">
    <location>
        <begin position="1228"/>
        <end position="1289"/>
    </location>
</feature>
<accession>A0ABS9WFG5</accession>
<keyword evidence="3" id="KW-1185">Reference proteome</keyword>
<feature type="region of interest" description="Disordered" evidence="1">
    <location>
        <begin position="1350"/>
        <end position="1373"/>
    </location>
</feature>
<evidence type="ECO:0000313" key="2">
    <source>
        <dbReference type="EMBL" id="MCI2241593.1"/>
    </source>
</evidence>
<organism evidence="2 3">
    <name type="scientific">Adlercreutzia faecimuris</name>
    <dbReference type="NCBI Taxonomy" id="2897341"/>
    <lineage>
        <taxon>Bacteria</taxon>
        <taxon>Bacillati</taxon>
        <taxon>Actinomycetota</taxon>
        <taxon>Coriobacteriia</taxon>
        <taxon>Eggerthellales</taxon>
        <taxon>Eggerthellaceae</taxon>
        <taxon>Adlercreutzia</taxon>
    </lineage>
</organism>
<sequence length="1418" mass="146785">MQHPDTLVLGRSLRRRALSIAVASTLAVGMMPALALAEGTDLSTTAAEAAADTTPPPFAENGVALAADAGDAPGAATGSRALSATGLSIAGGVEGTDFTVDDAAKKIVFTSGKAMTVSGTSAGYTLEVAAGVHATLTLDNVTIRFTRTGDAQRVPLNIVTNVMDLGGEERTAPATDGAQITNPTSLHLILADGSTNTLTAGASAPGIRCGEGSRLVIDDSVVNSDENGNHIVPVEGRVPADLTLENGLSIAKGDPLYKLDAVRPGKLISQGGIGGAGIGSAPHENAGTIIIDGGVIEASAYGNSSSSAETYNKTGAGIGGSYGGGGMDITINGGVIVATGSYHGAGIGAGCTSLPASTTVSVPQYEKLELPGAIRTREYKAGQRCRSITINGGNVEAWGYVHGFSLGDGCGGQSSAGHSLTITGGNVTPKKDLAGASDTHTGGLLGASGLDIIVQGGSFNVPYFGFASSPASTSVTDGRGHTLQMVTINLDGFDELKGAQLKNLTVTVNGAPLTDADGKRYDYGMPYGVDAAGCVYFWLPSVVNGEPLSKQTVSIGSFETSVLDPDTGERDDVTSDFDFVVPNPGTGSLAKRYVEIDIDEYVEKTEDLYKTLFKRYDGTPVGLEGGLVDTIAGFGVPAGEPKGKFLTSSATMTVSSQRTHDKNGDETTDAIQAGATFSDVGDYDLIVESKEYSGDASFAKSFWGHKLYFSAAITPADSRVSVLNHVIDYDTAVTRAAKPVKGVTFTAHVMPRDIGEAPEAKTCASPDGTVQFYANGVAVGDPVKAVAAPGLTESGYHYSVATLVWDKTGVQIPRNPDGTIEITAKFNGGTNYLASESNDDRTTEELQPDFPFGSTPEITVRPQNPDPSVPVPDISPEGVAKPGEPDPDATDKDIANTLHSTADDSVSYPVRPNARPLTPEGGLRDWVDERYDIPAGCEVSSITVKNADGTPAAAIDPSKPGSYQVDIVVRDPVTGNTTTLSVDYAVVNPPAVNIPVTPDGPKDVPSDKVDDEPNGGTVHGTGHDTVSRPVKPGHVESPDSLKEWAESRFDIPEGCTMAEPTITQDGKPLASIDCGTPGRYEVSFVVTDERGNSTTVNVDYRVTNPPAVTIPGADGQPKPPAGSDDPTGPGAVEEGPGNGTVHTTIEDTLSRPAAPGQKDTPASLKDWADDRYDIPDDCEIALPVIKDADGNPVDEIDRGKPGRYEVTFEVRDPQGNSTQVVVDYTVHGAPDVTPTDPDKSDLVEKEPPRTDPDGTVHEDLEDRKPVDVTPDASDPAKPITKDDIRDEVEDRYDIPEGSEVEITIIDPDGNLVDEIDPRRPGVYEVSVVIRSPEGDTVTIGMHWVVSEAPAALPGTGEGSGGAGGADADDDERKRLAATRLAETGDEGAAGVLALGAAVASLLAAAGARLRARKPGEDA</sequence>
<feature type="region of interest" description="Disordered" evidence="1">
    <location>
        <begin position="1102"/>
        <end position="1170"/>
    </location>
</feature>
<dbReference type="EMBL" id="JAJMLW010000001">
    <property type="protein sequence ID" value="MCI2241593.1"/>
    <property type="molecule type" value="Genomic_DNA"/>
</dbReference>
<protein>
    <recommendedName>
        <fullName evidence="4">DUF5011 domain-containing protein</fullName>
    </recommendedName>
</protein>
<name>A0ABS9WFG5_9ACTN</name>